<comment type="caution">
    <text evidence="3">The sequence shown here is derived from an EMBL/GenBank/DDBJ whole genome shotgun (WGS) entry which is preliminary data.</text>
</comment>
<comment type="similarity">
    <text evidence="2">Belongs to the LOG family.</text>
</comment>
<evidence type="ECO:0000256" key="2">
    <source>
        <dbReference type="RuleBase" id="RU363015"/>
    </source>
</evidence>
<reference evidence="4" key="1">
    <citation type="journal article" date="2019" name="Int. J. Syst. Evol. Microbiol.">
        <title>The Global Catalogue of Microorganisms (GCM) 10K type strain sequencing project: providing services to taxonomists for standard genome sequencing and annotation.</title>
        <authorList>
            <consortium name="The Broad Institute Genomics Platform"/>
            <consortium name="The Broad Institute Genome Sequencing Center for Infectious Disease"/>
            <person name="Wu L."/>
            <person name="Ma J."/>
        </authorList>
    </citation>
    <scope>NUCLEOTIDE SEQUENCE [LARGE SCALE GENOMIC DNA]</scope>
    <source>
        <strain evidence="4">KCTC 19812</strain>
    </source>
</reference>
<dbReference type="InterPro" id="IPR031100">
    <property type="entry name" value="LOG_fam"/>
</dbReference>
<evidence type="ECO:0000313" key="4">
    <source>
        <dbReference type="Proteomes" id="UP001597414"/>
    </source>
</evidence>
<protein>
    <recommendedName>
        <fullName evidence="2">Cytokinin riboside 5'-monophosphate phosphoribohydrolase</fullName>
        <ecNumber evidence="2">3.2.2.n1</ecNumber>
    </recommendedName>
</protein>
<dbReference type="NCBIfam" id="TIGR00730">
    <property type="entry name" value="Rossman fold protein, TIGR00730 family"/>
    <property type="match status" value="1"/>
</dbReference>
<organism evidence="3 4">
    <name type="scientific">Shivajiella indica</name>
    <dbReference type="NCBI Taxonomy" id="872115"/>
    <lineage>
        <taxon>Bacteria</taxon>
        <taxon>Pseudomonadati</taxon>
        <taxon>Bacteroidota</taxon>
        <taxon>Cytophagia</taxon>
        <taxon>Cytophagales</taxon>
        <taxon>Cyclobacteriaceae</taxon>
        <taxon>Shivajiella</taxon>
    </lineage>
</organism>
<dbReference type="Gene3D" id="3.40.50.450">
    <property type="match status" value="1"/>
</dbReference>
<dbReference type="EC" id="3.2.2.n1" evidence="2"/>
<keyword evidence="2" id="KW-0203">Cytokinin biosynthesis</keyword>
<gene>
    <name evidence="3" type="ORF">ACFSKV_03060</name>
</gene>
<dbReference type="EMBL" id="JBHUIV010000006">
    <property type="protein sequence ID" value="MFD2200530.1"/>
    <property type="molecule type" value="Genomic_DNA"/>
</dbReference>
<comment type="catalytic activity">
    <reaction evidence="1">
        <text>AMP + H2O = D-ribose 5-phosphate + adenine</text>
        <dbReference type="Rhea" id="RHEA:20129"/>
        <dbReference type="ChEBI" id="CHEBI:15377"/>
        <dbReference type="ChEBI" id="CHEBI:16708"/>
        <dbReference type="ChEBI" id="CHEBI:78346"/>
        <dbReference type="ChEBI" id="CHEBI:456215"/>
        <dbReference type="EC" id="3.2.2.4"/>
    </reaction>
</comment>
<dbReference type="PANTHER" id="PTHR43393">
    <property type="entry name" value="CYTOKININ RIBOSIDE 5'-MONOPHOSPHATE PHOSPHORIBOHYDROLASE"/>
    <property type="match status" value="1"/>
</dbReference>
<dbReference type="Proteomes" id="UP001597414">
    <property type="component" value="Unassembled WGS sequence"/>
</dbReference>
<dbReference type="RefSeq" id="WP_380800273.1">
    <property type="nucleotide sequence ID" value="NZ_JBHUIV010000006.1"/>
</dbReference>
<evidence type="ECO:0000256" key="1">
    <source>
        <dbReference type="ARBA" id="ARBA00000274"/>
    </source>
</evidence>
<accession>A0ABW5B6M5</accession>
<sequence length="281" mass="31732">MEESKNSNLKKLTAEEWENSWKKNWSNSQMNYELPKAKKKNRDGESEFLNQTRTIEKEKERIKKVSKEFEKAAKKLLKLGPAITIFGSARFKPEDEYYELSRSVGRKFAEAGFTVLTGGGPGAMEAGNRGAFEAGGNSLGLNIILPHEQQPNPYVDETIEFNYFFVRKTMLVKYSCAFIIMPGGLGTLDELFEAATLIQCGKIGPFPLILVGSEFWKGLRDFVSYMAKEGVFSPEEIGFSRIVDTPEEAVEMVIKSLPAGLHKILEKEKKKLERRKAKRGL</sequence>
<dbReference type="PANTHER" id="PTHR43393:SF3">
    <property type="entry name" value="LYSINE DECARBOXYLASE-LIKE PROTEIN"/>
    <property type="match status" value="1"/>
</dbReference>
<keyword evidence="2" id="KW-0378">Hydrolase</keyword>
<keyword evidence="4" id="KW-1185">Reference proteome</keyword>
<proteinExistence type="inferred from homology"/>
<dbReference type="InterPro" id="IPR005269">
    <property type="entry name" value="LOG"/>
</dbReference>
<dbReference type="SUPFAM" id="SSF102405">
    <property type="entry name" value="MCP/YpsA-like"/>
    <property type="match status" value="1"/>
</dbReference>
<name>A0ABW5B6M5_9BACT</name>
<dbReference type="Pfam" id="PF03641">
    <property type="entry name" value="Lysine_decarbox"/>
    <property type="match status" value="1"/>
</dbReference>
<evidence type="ECO:0000313" key="3">
    <source>
        <dbReference type="EMBL" id="MFD2200530.1"/>
    </source>
</evidence>
<dbReference type="InterPro" id="IPR052341">
    <property type="entry name" value="LOG_family_nucleotidases"/>
</dbReference>